<accession>A0ABQ4J5M8</accession>
<protein>
    <recommendedName>
        <fullName evidence="3">Formate dehydrogenase accessory protein FdhE</fullName>
    </recommendedName>
</protein>
<sequence length="161" mass="16761">MTDPAAAMARLAGHPRFAELVDELRAAAPVHQVDQADAAAAHAARLAAAGGGSSSTSTLTALPNWLRRELVEAFGVYARALPGRTCQHAPHPDRPAPVTAATWRPRLVVCVDCAPLLGEPWQVCSWCGAAGVQVATVQAGLLLYLVPVCRGCRPQVVADAA</sequence>
<dbReference type="EMBL" id="BOPC01000009">
    <property type="protein sequence ID" value="GIJ25483.1"/>
    <property type="molecule type" value="Genomic_DNA"/>
</dbReference>
<dbReference type="RefSeq" id="WP_204032804.1">
    <property type="nucleotide sequence ID" value="NZ_BOPC01000009.1"/>
</dbReference>
<dbReference type="Proteomes" id="UP000653076">
    <property type="component" value="Unassembled WGS sequence"/>
</dbReference>
<proteinExistence type="predicted"/>
<reference evidence="1 2" key="1">
    <citation type="submission" date="2021-01" db="EMBL/GenBank/DDBJ databases">
        <title>Whole genome shotgun sequence of Verrucosispora qiuiae NBRC 106684.</title>
        <authorList>
            <person name="Komaki H."/>
            <person name="Tamura T."/>
        </authorList>
    </citation>
    <scope>NUCLEOTIDE SEQUENCE [LARGE SCALE GENOMIC DNA]</scope>
    <source>
        <strain evidence="1 2">NBRC 106684</strain>
    </source>
</reference>
<organism evidence="1 2">
    <name type="scientific">Micromonospora qiuiae</name>
    <dbReference type="NCBI Taxonomy" id="502268"/>
    <lineage>
        <taxon>Bacteria</taxon>
        <taxon>Bacillati</taxon>
        <taxon>Actinomycetota</taxon>
        <taxon>Actinomycetes</taxon>
        <taxon>Micromonosporales</taxon>
        <taxon>Micromonosporaceae</taxon>
        <taxon>Micromonospora</taxon>
    </lineage>
</organism>
<evidence type="ECO:0000313" key="2">
    <source>
        <dbReference type="Proteomes" id="UP000653076"/>
    </source>
</evidence>
<keyword evidence="2" id="KW-1185">Reference proteome</keyword>
<comment type="caution">
    <text evidence="1">The sequence shown here is derived from an EMBL/GenBank/DDBJ whole genome shotgun (WGS) entry which is preliminary data.</text>
</comment>
<evidence type="ECO:0000313" key="1">
    <source>
        <dbReference type="EMBL" id="GIJ25483.1"/>
    </source>
</evidence>
<gene>
    <name evidence="1" type="ORF">Vqi01_06450</name>
</gene>
<evidence type="ECO:0008006" key="3">
    <source>
        <dbReference type="Google" id="ProtNLM"/>
    </source>
</evidence>
<name>A0ABQ4J5M8_9ACTN</name>